<evidence type="ECO:0000313" key="12">
    <source>
        <dbReference type="EMBL" id="MBO8450842.1"/>
    </source>
</evidence>
<accession>A0A9D9HHZ8</accession>
<feature type="domain" description="GMPS ATP-PPase" evidence="11">
    <location>
        <begin position="195"/>
        <end position="402"/>
    </location>
</feature>
<gene>
    <name evidence="12" type="primary">guaA</name>
    <name evidence="12" type="ORF">IAA96_07025</name>
</gene>
<dbReference type="Proteomes" id="UP000823616">
    <property type="component" value="Unassembled WGS sequence"/>
</dbReference>
<dbReference type="Pfam" id="PF02540">
    <property type="entry name" value="NAD_synthase"/>
    <property type="match status" value="1"/>
</dbReference>
<name>A0A9D9HHZ8_9SPIR</name>
<dbReference type="InterPro" id="IPR022310">
    <property type="entry name" value="NAD/GMP_synthase"/>
</dbReference>
<dbReference type="InterPro" id="IPR025777">
    <property type="entry name" value="GMPS_ATP_PPase_dom"/>
</dbReference>
<dbReference type="EMBL" id="JADIMS010000130">
    <property type="protein sequence ID" value="MBO8450842.1"/>
    <property type="molecule type" value="Genomic_DNA"/>
</dbReference>
<dbReference type="PROSITE" id="PS51553">
    <property type="entry name" value="GMPS_ATP_PPASE"/>
    <property type="match status" value="1"/>
</dbReference>
<dbReference type="EC" id="6.3.5.2" evidence="3"/>
<evidence type="ECO:0000256" key="5">
    <source>
        <dbReference type="ARBA" id="ARBA00022741"/>
    </source>
</evidence>
<reference evidence="12" key="2">
    <citation type="journal article" date="2021" name="PeerJ">
        <title>Extensive microbial diversity within the chicken gut microbiome revealed by metagenomics and culture.</title>
        <authorList>
            <person name="Gilroy R."/>
            <person name="Ravi A."/>
            <person name="Getino M."/>
            <person name="Pursley I."/>
            <person name="Horton D.L."/>
            <person name="Alikhan N.F."/>
            <person name="Baker D."/>
            <person name="Gharbi K."/>
            <person name="Hall N."/>
            <person name="Watson M."/>
            <person name="Adriaenssens E.M."/>
            <person name="Foster-Nyarko E."/>
            <person name="Jarju S."/>
            <person name="Secka A."/>
            <person name="Antonio M."/>
            <person name="Oren A."/>
            <person name="Chaudhuri R.R."/>
            <person name="La Ragione R."/>
            <person name="Hildebrand F."/>
            <person name="Pallen M.J."/>
        </authorList>
    </citation>
    <scope>NUCLEOTIDE SEQUENCE</scope>
    <source>
        <strain evidence="12">B3-4054</strain>
    </source>
</reference>
<dbReference type="SUPFAM" id="SSF52402">
    <property type="entry name" value="Adenine nucleotide alpha hydrolases-like"/>
    <property type="match status" value="1"/>
</dbReference>
<feature type="binding site" evidence="10">
    <location>
        <begin position="233"/>
        <end position="239"/>
    </location>
    <ligand>
        <name>ATP</name>
        <dbReference type="ChEBI" id="CHEBI:30616"/>
    </ligand>
</feature>
<evidence type="ECO:0000256" key="3">
    <source>
        <dbReference type="ARBA" id="ARBA00012746"/>
    </source>
</evidence>
<dbReference type="NCBIfam" id="TIGR00888">
    <property type="entry name" value="guaA_Nterm"/>
    <property type="match status" value="1"/>
</dbReference>
<dbReference type="CDD" id="cd01742">
    <property type="entry name" value="GATase1_GMP_Synthase"/>
    <property type="match status" value="1"/>
</dbReference>
<evidence type="ECO:0000256" key="1">
    <source>
        <dbReference type="ARBA" id="ARBA00002332"/>
    </source>
</evidence>
<dbReference type="InterPro" id="IPR014729">
    <property type="entry name" value="Rossmann-like_a/b/a_fold"/>
</dbReference>
<dbReference type="InterPro" id="IPR001674">
    <property type="entry name" value="GMP_synth_C"/>
</dbReference>
<dbReference type="NCBIfam" id="NF000848">
    <property type="entry name" value="PRK00074.1"/>
    <property type="match status" value="1"/>
</dbReference>
<dbReference type="Pfam" id="PF00958">
    <property type="entry name" value="GMP_synt_C"/>
    <property type="match status" value="2"/>
</dbReference>
<proteinExistence type="predicted"/>
<organism evidence="12 13">
    <name type="scientific">Candidatus Avitreponema avistercoris</name>
    <dbReference type="NCBI Taxonomy" id="2840705"/>
    <lineage>
        <taxon>Bacteria</taxon>
        <taxon>Pseudomonadati</taxon>
        <taxon>Spirochaetota</taxon>
        <taxon>Spirochaetia</taxon>
        <taxon>Spirochaetales</taxon>
        <taxon>Candidatus Avitreponema</taxon>
    </lineage>
</organism>
<dbReference type="Gene3D" id="3.40.50.880">
    <property type="match status" value="1"/>
</dbReference>
<dbReference type="GO" id="GO:0005524">
    <property type="term" value="F:ATP binding"/>
    <property type="evidence" value="ECO:0007669"/>
    <property type="project" value="UniProtKB-UniRule"/>
</dbReference>
<evidence type="ECO:0000256" key="4">
    <source>
        <dbReference type="ARBA" id="ARBA00022598"/>
    </source>
</evidence>
<keyword evidence="9" id="KW-0315">Glutamine amidotransferase</keyword>
<dbReference type="CDD" id="cd01997">
    <property type="entry name" value="GMP_synthase_C"/>
    <property type="match status" value="1"/>
</dbReference>
<protein>
    <recommendedName>
        <fullName evidence="3">GMP synthase (glutamine-hydrolyzing)</fullName>
        <ecNumber evidence="3">6.3.5.2</ecNumber>
    </recommendedName>
</protein>
<comment type="function">
    <text evidence="1">Catalyzes the synthesis of GMP from XMP.</text>
</comment>
<dbReference type="InterPro" id="IPR017926">
    <property type="entry name" value="GATASE"/>
</dbReference>
<sequence length="636" mass="69777">MATEKISVLDFGSQYAHLIAKRFRMLGYYSEILPPTAPLTAYAGTKGIVLSGGPSSIYESGAPCYNPEIFTLGIPILGLCYGHYVVAEANGGTVGKAQTGEFGFATLRKNPQTECPLLEGVEFPAQVWMSHQDAISVPAPGFEAAACTNDCAFAVVQNLQKRQFGLQFHAEVKDTPCGNTIFRNFAAYCGMPQNWDQNKVLSLLLEQIRIDAGVQPAADGSCKPERKVLLFLSGGVDSTVAFALLNRALGQDKVLGLHIDNGFMRKNESSTIAARYREAGFTNFTVRDASAEFLAAVKNLIDPQEKRKAVGETFIRVRDETVRELGLREEEWLLGQGTLYPDVIESGGTENAKTIKTHHNRVEGIQALIEAGRVIEPLKELYKDEVRAIGAKLGLDDGLIYRHPFPGPGLSINVLCSRGEENVSSEDRAGRAAAEESLRHTGICNCFTGSENGGQARLSGISVLPVKSVGVQGDFRTYTFPACLQMENVFTDFPRWDDLEKASSRITNSVPAVNRTVLLLWNKPDAVCRVQKAICEKRTLDQLREADAIVLEELHKANLYRSIFQHLTIRLPFASSAERCSLVLRPVVSEDVMTARFARLPVDVLQTITEKIASLGFADAVYYDITNKPPATFGWE</sequence>
<dbReference type="PROSITE" id="PS51273">
    <property type="entry name" value="GATASE_TYPE_1"/>
    <property type="match status" value="1"/>
</dbReference>
<evidence type="ECO:0000256" key="9">
    <source>
        <dbReference type="ARBA" id="ARBA00022962"/>
    </source>
</evidence>
<dbReference type="PANTHER" id="PTHR11922:SF2">
    <property type="entry name" value="GMP SYNTHASE [GLUTAMINE-HYDROLYZING]"/>
    <property type="match status" value="1"/>
</dbReference>
<dbReference type="GO" id="GO:0003921">
    <property type="term" value="F:GMP synthase activity"/>
    <property type="evidence" value="ECO:0007669"/>
    <property type="project" value="InterPro"/>
</dbReference>
<dbReference type="Gene3D" id="3.30.300.10">
    <property type="match status" value="2"/>
</dbReference>
<dbReference type="SUPFAM" id="SSF52317">
    <property type="entry name" value="Class I glutamine amidotransferase-like"/>
    <property type="match status" value="1"/>
</dbReference>
<evidence type="ECO:0000313" key="13">
    <source>
        <dbReference type="Proteomes" id="UP000823616"/>
    </source>
</evidence>
<dbReference type="SUPFAM" id="SSF54810">
    <property type="entry name" value="GMP synthetase C-terminal dimerisation domain"/>
    <property type="match status" value="2"/>
</dbReference>
<comment type="caution">
    <text evidence="12">The sequence shown here is derived from an EMBL/GenBank/DDBJ whole genome shotgun (WGS) entry which is preliminary data.</text>
</comment>
<keyword evidence="5 10" id="KW-0547">Nucleotide-binding</keyword>
<dbReference type="PANTHER" id="PTHR11922">
    <property type="entry name" value="GMP SYNTHASE-RELATED"/>
    <property type="match status" value="1"/>
</dbReference>
<evidence type="ECO:0000259" key="11">
    <source>
        <dbReference type="PROSITE" id="PS51553"/>
    </source>
</evidence>
<evidence type="ECO:0000256" key="2">
    <source>
        <dbReference type="ARBA" id="ARBA00005153"/>
    </source>
</evidence>
<dbReference type="GO" id="GO:0005829">
    <property type="term" value="C:cytosol"/>
    <property type="evidence" value="ECO:0007669"/>
    <property type="project" value="TreeGrafter"/>
</dbReference>
<dbReference type="InterPro" id="IPR029062">
    <property type="entry name" value="Class_I_gatase-like"/>
</dbReference>
<evidence type="ECO:0000256" key="8">
    <source>
        <dbReference type="ARBA" id="ARBA00022840"/>
    </source>
</evidence>
<dbReference type="Pfam" id="PF00117">
    <property type="entry name" value="GATase"/>
    <property type="match status" value="1"/>
</dbReference>
<dbReference type="Gene3D" id="3.40.50.620">
    <property type="entry name" value="HUPs"/>
    <property type="match status" value="1"/>
</dbReference>
<evidence type="ECO:0000256" key="10">
    <source>
        <dbReference type="PROSITE-ProRule" id="PRU00886"/>
    </source>
</evidence>
<dbReference type="AlphaFoldDB" id="A0A9D9HHZ8"/>
<evidence type="ECO:0000256" key="7">
    <source>
        <dbReference type="ARBA" id="ARBA00022755"/>
    </source>
</evidence>
<comment type="pathway">
    <text evidence="2">Purine metabolism; GMP biosynthesis; GMP from XMP (L-Gln route): step 1/1.</text>
</comment>
<keyword evidence="6 10" id="KW-0332">GMP biosynthesis</keyword>
<dbReference type="PRINTS" id="PR00096">
    <property type="entry name" value="GATASE"/>
</dbReference>
<reference evidence="12" key="1">
    <citation type="submission" date="2020-10" db="EMBL/GenBank/DDBJ databases">
        <authorList>
            <person name="Gilroy R."/>
        </authorList>
    </citation>
    <scope>NUCLEOTIDE SEQUENCE</scope>
    <source>
        <strain evidence="12">B3-4054</strain>
    </source>
</reference>
<keyword evidence="8 10" id="KW-0067">ATP-binding</keyword>
<evidence type="ECO:0000256" key="6">
    <source>
        <dbReference type="ARBA" id="ARBA00022749"/>
    </source>
</evidence>
<dbReference type="InterPro" id="IPR004739">
    <property type="entry name" value="GMP_synth_GATase"/>
</dbReference>
<keyword evidence="4 12" id="KW-0436">Ligase</keyword>
<keyword evidence="7 10" id="KW-0658">Purine biosynthesis</keyword>